<dbReference type="Pfam" id="PF13692">
    <property type="entry name" value="Glyco_trans_1_4"/>
    <property type="match status" value="1"/>
</dbReference>
<keyword evidence="1" id="KW-0328">Glycosyltransferase</keyword>
<accession>A0A517VMF0</accession>
<dbReference type="GO" id="GO:0016757">
    <property type="term" value="F:glycosyltransferase activity"/>
    <property type="evidence" value="ECO:0007669"/>
    <property type="project" value="UniProtKB-KW"/>
</dbReference>
<gene>
    <name evidence="1" type="primary">tuaC</name>
    <name evidence="1" type="ORF">Pan161_58480</name>
</gene>
<dbReference type="OrthoDB" id="232381at2"/>
<keyword evidence="2" id="KW-1185">Reference proteome</keyword>
<keyword evidence="1" id="KW-0808">Transferase</keyword>
<protein>
    <submittedName>
        <fullName evidence="1">Teichuronic acid biosynthesis glycosyltransferase TuaC</fullName>
        <ecNumber evidence="1">2.4.-.-</ecNumber>
    </submittedName>
</protein>
<dbReference type="SUPFAM" id="SSF53756">
    <property type="entry name" value="UDP-Glycosyltransferase/glycogen phosphorylase"/>
    <property type="match status" value="1"/>
</dbReference>
<evidence type="ECO:0000313" key="1">
    <source>
        <dbReference type="EMBL" id="QDT94155.1"/>
    </source>
</evidence>
<sequence length="444" mass="48733">MITTNEKQQLCQRCPQRRNYFCSRHGDEVRRVINQRSTCEGWGNVPKPEPKPAAGLGETIRLGYCMPNLAMGGVTRLLLTMMNAQVKHGFEWSGVAIGNADVFDIETAKRVLQHCPIYCTTENPIFEGLVTIVPNACQAVLDSSDVVNLWGYVESNPEIESADWDAKPMLVVSHGQCEWTRKNLAVSISHGSTHIPVAVSEAAAKCYLDVIEQPVKVIYNGVEFSRCAPARDRDEVRRAWGIGPDVKAIGYIGRLAYDKNPLATAKAVSVLGASYHAVYVGEGWQSEKIIPEVKQLCGDRVTFLPRVEDVGTVLSALDCVVTAAPNEGGPLVAAEGWLAGCPVVSTPVGMIPELERKHGQLTYGIPSNPSEWWLRHAVQAAVSDSGPVIERARRLAWNQFSPARMVLAYESVIRDALKPKQVTVEKRGFLKTLKGLLKCWSTTA</sequence>
<evidence type="ECO:0000313" key="2">
    <source>
        <dbReference type="Proteomes" id="UP000316855"/>
    </source>
</evidence>
<dbReference type="EMBL" id="CP036343">
    <property type="protein sequence ID" value="QDT94155.1"/>
    <property type="molecule type" value="Genomic_DNA"/>
</dbReference>
<dbReference type="Gene3D" id="3.40.50.2000">
    <property type="entry name" value="Glycogen Phosphorylase B"/>
    <property type="match status" value="2"/>
</dbReference>
<dbReference type="Proteomes" id="UP000316855">
    <property type="component" value="Chromosome"/>
</dbReference>
<reference evidence="1 2" key="1">
    <citation type="submission" date="2019-02" db="EMBL/GenBank/DDBJ databases">
        <title>Deep-cultivation of Planctomycetes and their phenomic and genomic characterization uncovers novel biology.</title>
        <authorList>
            <person name="Wiegand S."/>
            <person name="Jogler M."/>
            <person name="Boedeker C."/>
            <person name="Pinto D."/>
            <person name="Vollmers J."/>
            <person name="Rivas-Marin E."/>
            <person name="Kohn T."/>
            <person name="Peeters S.H."/>
            <person name="Heuer A."/>
            <person name="Rast P."/>
            <person name="Oberbeckmann S."/>
            <person name="Bunk B."/>
            <person name="Jeske O."/>
            <person name="Meyerdierks A."/>
            <person name="Storesund J.E."/>
            <person name="Kallscheuer N."/>
            <person name="Luecker S."/>
            <person name="Lage O.M."/>
            <person name="Pohl T."/>
            <person name="Merkel B.J."/>
            <person name="Hornburger P."/>
            <person name="Mueller R.-W."/>
            <person name="Bruemmer F."/>
            <person name="Labrenz M."/>
            <person name="Spormann A.M."/>
            <person name="Op den Camp H."/>
            <person name="Overmann J."/>
            <person name="Amann R."/>
            <person name="Jetten M.S.M."/>
            <person name="Mascher T."/>
            <person name="Medema M.H."/>
            <person name="Devos D.P."/>
            <person name="Kaster A.-K."/>
            <person name="Ovreas L."/>
            <person name="Rohde M."/>
            <person name="Galperin M.Y."/>
            <person name="Jogler C."/>
        </authorList>
    </citation>
    <scope>NUCLEOTIDE SEQUENCE [LARGE SCALE GENOMIC DNA]</scope>
    <source>
        <strain evidence="1 2">Pan161</strain>
    </source>
</reference>
<dbReference type="PANTHER" id="PTHR12526">
    <property type="entry name" value="GLYCOSYLTRANSFERASE"/>
    <property type="match status" value="1"/>
</dbReference>
<proteinExistence type="predicted"/>
<dbReference type="KEGG" id="gax:Pan161_58480"/>
<dbReference type="AlphaFoldDB" id="A0A517VMF0"/>
<dbReference type="CDD" id="cd03801">
    <property type="entry name" value="GT4_PimA-like"/>
    <property type="match status" value="1"/>
</dbReference>
<dbReference type="PANTHER" id="PTHR12526:SF630">
    <property type="entry name" value="GLYCOSYLTRANSFERASE"/>
    <property type="match status" value="1"/>
</dbReference>
<organism evidence="1 2">
    <name type="scientific">Gimesia algae</name>
    <dbReference type="NCBI Taxonomy" id="2527971"/>
    <lineage>
        <taxon>Bacteria</taxon>
        <taxon>Pseudomonadati</taxon>
        <taxon>Planctomycetota</taxon>
        <taxon>Planctomycetia</taxon>
        <taxon>Planctomycetales</taxon>
        <taxon>Planctomycetaceae</taxon>
        <taxon>Gimesia</taxon>
    </lineage>
</organism>
<dbReference type="EC" id="2.4.-.-" evidence="1"/>
<dbReference type="RefSeq" id="WP_145232083.1">
    <property type="nucleotide sequence ID" value="NZ_CP036343.1"/>
</dbReference>
<name>A0A517VMF0_9PLAN</name>